<dbReference type="InterPro" id="IPR052739">
    <property type="entry name" value="FAAH2"/>
</dbReference>
<evidence type="ECO:0000313" key="3">
    <source>
        <dbReference type="EMBL" id="CAD7395460.1"/>
    </source>
</evidence>
<dbReference type="PANTHER" id="PTHR43372:SF4">
    <property type="entry name" value="FATTY-ACID AMIDE HYDROLASE 2"/>
    <property type="match status" value="1"/>
</dbReference>
<name>A0A7R9CI53_TIMCR</name>
<reference evidence="3" key="1">
    <citation type="submission" date="2020-11" db="EMBL/GenBank/DDBJ databases">
        <authorList>
            <person name="Tran Van P."/>
        </authorList>
    </citation>
    <scope>NUCLEOTIDE SEQUENCE</scope>
</reference>
<evidence type="ECO:0000256" key="1">
    <source>
        <dbReference type="PIRSR" id="PIRSR001221-1"/>
    </source>
</evidence>
<dbReference type="SUPFAM" id="SSF75304">
    <property type="entry name" value="Amidase signature (AS) enzymes"/>
    <property type="match status" value="1"/>
</dbReference>
<feature type="active site" description="Charge relay system" evidence="1">
    <location>
        <position position="130"/>
    </location>
</feature>
<dbReference type="PANTHER" id="PTHR43372">
    <property type="entry name" value="FATTY-ACID AMIDE HYDROLASE"/>
    <property type="match status" value="1"/>
</dbReference>
<dbReference type="Gene3D" id="3.90.1300.10">
    <property type="entry name" value="Amidase signature (AS) domain"/>
    <property type="match status" value="1"/>
</dbReference>
<dbReference type="InterPro" id="IPR023631">
    <property type="entry name" value="Amidase_dom"/>
</dbReference>
<organism evidence="3">
    <name type="scientific">Timema cristinae</name>
    <name type="common">Walking stick</name>
    <dbReference type="NCBI Taxonomy" id="61476"/>
    <lineage>
        <taxon>Eukaryota</taxon>
        <taxon>Metazoa</taxon>
        <taxon>Ecdysozoa</taxon>
        <taxon>Arthropoda</taxon>
        <taxon>Hexapoda</taxon>
        <taxon>Insecta</taxon>
        <taxon>Pterygota</taxon>
        <taxon>Neoptera</taxon>
        <taxon>Polyneoptera</taxon>
        <taxon>Phasmatodea</taxon>
        <taxon>Timematodea</taxon>
        <taxon>Timematoidea</taxon>
        <taxon>Timematidae</taxon>
        <taxon>Timema</taxon>
    </lineage>
</organism>
<protein>
    <recommendedName>
        <fullName evidence="2">Amidase domain-containing protein</fullName>
    </recommendedName>
</protein>
<proteinExistence type="predicted"/>
<sequence>MASTTVKNVSRVLMRLSHRFIEMVVRCLLQLIYRGPGEQLPPIQDLLLLDSASALAYKIRTRKIKSETVVETFIARIKEVNPILNCVVDERFEEALKDAREVDSLLEKGTKTEKELERDTPYLGVPFTTKDCIAVKGMCHTSGIYCRRNIKAHEDGTAIAAMKQAGAIPLALTNVSEVCMWWESNNPVHGRTNNPYNTHRIVGGSSGGEGCIHAAAGSPIGIGSDIGGSIRMPAFFNGIFGHKPSRGIVSNFGQYPIPVGEQDTYLGIGPLCRFATDLAPTLRIISGKNAELLKLDEKVDIKKLKYYYMEDDGGSRMVSPVQKDIKESLRRVVAYLDKAHGIKAQKVWGSLNVYWELCKWVLCLSNHTFIGLATAILEDMGVQYGSEKHTHFVGLCKELSQELKIRTFKSKPLLQDMMGTDGVFLYPTHPTTAPYHNEPLVKPFNFSYTGIINILGLPATHCPLGLGTDGLPIGIQVIGALNQDRHTLAVAVELEKAFGGWVSPSTIL</sequence>
<dbReference type="InterPro" id="IPR036928">
    <property type="entry name" value="AS_sf"/>
</dbReference>
<dbReference type="Pfam" id="PF01425">
    <property type="entry name" value="Amidase"/>
    <property type="match status" value="1"/>
</dbReference>
<feature type="domain" description="Amidase" evidence="2">
    <location>
        <begin position="69"/>
        <end position="297"/>
    </location>
</feature>
<feature type="active site" description="Charge relay system" evidence="1">
    <location>
        <position position="205"/>
    </location>
</feature>
<accession>A0A7R9CI53</accession>
<evidence type="ECO:0000259" key="2">
    <source>
        <dbReference type="Pfam" id="PF01425"/>
    </source>
</evidence>
<dbReference type="EMBL" id="OC317205">
    <property type="protein sequence ID" value="CAD7395460.1"/>
    <property type="molecule type" value="Genomic_DNA"/>
</dbReference>
<gene>
    <name evidence="3" type="ORF">TCEB3V08_LOCUS3145</name>
</gene>
<feature type="active site" description="Acyl-ester intermediate" evidence="1">
    <location>
        <position position="229"/>
    </location>
</feature>
<dbReference type="PIRSF" id="PIRSF001221">
    <property type="entry name" value="Amidase_fungi"/>
    <property type="match status" value="1"/>
</dbReference>
<dbReference type="GO" id="GO:0012505">
    <property type="term" value="C:endomembrane system"/>
    <property type="evidence" value="ECO:0007669"/>
    <property type="project" value="TreeGrafter"/>
</dbReference>
<dbReference type="AlphaFoldDB" id="A0A7R9CI53"/>